<evidence type="ECO:0000313" key="2">
    <source>
        <dbReference type="Proteomes" id="UP000243426"/>
    </source>
</evidence>
<dbReference type="InterPro" id="IPR007215">
    <property type="entry name" value="Sulphur_relay_TusB/DsrH"/>
</dbReference>
<reference evidence="2" key="1">
    <citation type="submission" date="2016-10" db="EMBL/GenBank/DDBJ databases">
        <authorList>
            <person name="Varghese N."/>
            <person name="Submissions S."/>
        </authorList>
    </citation>
    <scope>NUCLEOTIDE SEQUENCE [LARGE SCALE GENOMIC DNA]</scope>
    <source>
        <strain evidence="2">2SM5</strain>
    </source>
</reference>
<dbReference type="PANTHER" id="PTHR37526:SF1">
    <property type="entry name" value="PROTEIN TUSB"/>
    <property type="match status" value="1"/>
</dbReference>
<dbReference type="STRING" id="797277.SAMN05216198_1307"/>
<dbReference type="Gene3D" id="3.40.1260.10">
    <property type="entry name" value="DsrEFH-like"/>
    <property type="match status" value="1"/>
</dbReference>
<dbReference type="EMBL" id="LT629748">
    <property type="protein sequence ID" value="SDS15558.1"/>
    <property type="molecule type" value="Genomic_DNA"/>
</dbReference>
<accession>A0A1H1PWH4</accession>
<proteinExistence type="predicted"/>
<evidence type="ECO:0000313" key="1">
    <source>
        <dbReference type="EMBL" id="SDS15558.1"/>
    </source>
</evidence>
<sequence>MLHILRHSPHSDSRFGSCLRAINANQGLLLIEDAVYGLLPGTSGRAALDYLPGSIDLYTLEQDLQARGLALDDLPSRIKVIGYPMMVELCTKHAKVVSW</sequence>
<organism evidence="1 2">
    <name type="scientific">Halopseudomonas litoralis</name>
    <dbReference type="NCBI Taxonomy" id="797277"/>
    <lineage>
        <taxon>Bacteria</taxon>
        <taxon>Pseudomonadati</taxon>
        <taxon>Pseudomonadota</taxon>
        <taxon>Gammaproteobacteria</taxon>
        <taxon>Pseudomonadales</taxon>
        <taxon>Pseudomonadaceae</taxon>
        <taxon>Halopseudomonas</taxon>
    </lineage>
</organism>
<dbReference type="AlphaFoldDB" id="A0A1H1PWH4"/>
<dbReference type="PANTHER" id="PTHR37526">
    <property type="entry name" value="PROTEIN TUSB"/>
    <property type="match status" value="1"/>
</dbReference>
<dbReference type="InterPro" id="IPR027396">
    <property type="entry name" value="DsrEFH-like"/>
</dbReference>
<dbReference type="Proteomes" id="UP000243426">
    <property type="component" value="Chromosome I"/>
</dbReference>
<dbReference type="Pfam" id="PF04077">
    <property type="entry name" value="DsrH"/>
    <property type="match status" value="1"/>
</dbReference>
<protein>
    <submittedName>
        <fullName evidence="1">tRNA 2-thiouridine synthesizing protein B</fullName>
    </submittedName>
</protein>
<dbReference type="RefSeq" id="WP_231702277.1">
    <property type="nucleotide sequence ID" value="NZ_LT629748.1"/>
</dbReference>
<keyword evidence="2" id="KW-1185">Reference proteome</keyword>
<dbReference type="SUPFAM" id="SSF75169">
    <property type="entry name" value="DsrEFH-like"/>
    <property type="match status" value="1"/>
</dbReference>
<dbReference type="NCBIfam" id="TIGR03011">
    <property type="entry name" value="sulf_tusB_dsrH"/>
    <property type="match status" value="1"/>
</dbReference>
<dbReference type="GO" id="GO:0002143">
    <property type="term" value="P:tRNA wobble position uridine thiolation"/>
    <property type="evidence" value="ECO:0007669"/>
    <property type="project" value="InterPro"/>
</dbReference>
<dbReference type="GO" id="GO:1990228">
    <property type="term" value="C:sulfurtransferase complex"/>
    <property type="evidence" value="ECO:0007669"/>
    <property type="project" value="TreeGrafter"/>
</dbReference>
<name>A0A1H1PWH4_9GAMM</name>
<gene>
    <name evidence="1" type="ORF">SAMN05216198_1307</name>
</gene>